<organism evidence="2 3">
    <name type="scientific">Wuhan Fly Virus 2</name>
    <dbReference type="NCBI Taxonomy" id="1608102"/>
    <lineage>
        <taxon>Viruses</taxon>
        <taxon>Riboviria</taxon>
        <taxon>Orthornavirae</taxon>
        <taxon>Negarnaviricota</taxon>
        <taxon>Haploviricotina</taxon>
        <taxon>Monjiviricetes</taxon>
        <taxon>Mononegavirales</taxon>
        <taxon>Rhabdoviridae</taxon>
        <taxon>Alpharhabdovirinae</taxon>
        <taxon>Sigmavirus</taxon>
        <taxon>Sigmavirus domestica</taxon>
    </lineage>
</organism>
<proteinExistence type="predicted"/>
<dbReference type="OrthoDB" id="30176at10239"/>
<dbReference type="KEGG" id="vg:29126930"/>
<reference evidence="2 3" key="1">
    <citation type="journal article" date="2015" name="Elife">
        <title>Unprecedented genomic diversity of RNA viruses in arthropods reveals the ancestry of negative-sense RNA viruses.</title>
        <authorList>
            <person name="Li C.X."/>
            <person name="Shi M."/>
            <person name="Tian J.H."/>
            <person name="Lin X.D."/>
            <person name="Kang Y.J."/>
            <person name="Chen L.J."/>
            <person name="Qin X.C."/>
            <person name="Xu J."/>
            <person name="Holmes E.C."/>
            <person name="Zhang Y.Z."/>
        </authorList>
    </citation>
    <scope>NUCLEOTIDE SEQUENCE [LARGE SCALE GENOMIC DNA]</scope>
    <source>
        <strain evidence="2 3">SYY1-3</strain>
    </source>
</reference>
<feature type="region of interest" description="Disordered" evidence="1">
    <location>
        <begin position="122"/>
        <end position="164"/>
    </location>
</feature>
<keyword evidence="3" id="KW-1185">Reference proteome</keyword>
<sequence>MKKSNTPSTMYEAIILILLALASASGRVLEIECNSANATQDGPYDVLSTEYHGWIKLNDPFYVEQTINIHAVYNTTHNMTYTQICETNDKDFQTPGFIDPFKLHEIHRKVVTKISGFLYSNEENKDDETKGGQPDVFEEEDESPNQTFDFIPMPPPTTSPRPQRSLNAAITVRNIHKMKRTYPELRRDLALVDDDEVVPEAYIPPRRKSYIRYVYNRLISLAKSKHPVKTTIKEEKKEILRARIFKLERQRDQVALLFTIQVLYSVKNPSSYCQKIKSVRAAIKCFAHHYDELMDSPDYSTAAHYFHELINLEAKVASESKLFYTYLDSHIPLTT</sequence>
<evidence type="ECO:0000256" key="1">
    <source>
        <dbReference type="SAM" id="MobiDB-lite"/>
    </source>
</evidence>
<evidence type="ECO:0000313" key="3">
    <source>
        <dbReference type="Proteomes" id="UP000202884"/>
    </source>
</evidence>
<dbReference type="EMBL" id="KM817646">
    <property type="protein sequence ID" value="AJG39158.1"/>
    <property type="molecule type" value="Viral_cRNA"/>
</dbReference>
<dbReference type="GeneID" id="29126930"/>
<name>A0A0B5KXI3_9RHAB</name>
<gene>
    <name evidence="2" type="primary">X</name>
</gene>
<evidence type="ECO:0000313" key="2">
    <source>
        <dbReference type="EMBL" id="AJG39158.1"/>
    </source>
</evidence>
<protein>
    <submittedName>
        <fullName evidence="2">X protein</fullName>
    </submittedName>
</protein>
<accession>A0A0B5KXI3</accession>
<dbReference type="RefSeq" id="YP_009304653.1">
    <property type="nucleotide sequence ID" value="NC_031278.1"/>
</dbReference>
<dbReference type="Proteomes" id="UP000202884">
    <property type="component" value="Segment"/>
</dbReference>